<feature type="domain" description="SGNH hydrolase-type esterase" evidence="1">
    <location>
        <begin position="20"/>
        <end position="199"/>
    </location>
</feature>
<name>A0ABR4BS41_9HELO</name>
<evidence type="ECO:0000313" key="3">
    <source>
        <dbReference type="Proteomes" id="UP001595075"/>
    </source>
</evidence>
<organism evidence="2 3">
    <name type="scientific">Oculimacula yallundae</name>
    <dbReference type="NCBI Taxonomy" id="86028"/>
    <lineage>
        <taxon>Eukaryota</taxon>
        <taxon>Fungi</taxon>
        <taxon>Dikarya</taxon>
        <taxon>Ascomycota</taxon>
        <taxon>Pezizomycotina</taxon>
        <taxon>Leotiomycetes</taxon>
        <taxon>Helotiales</taxon>
        <taxon>Ploettnerulaceae</taxon>
        <taxon>Oculimacula</taxon>
    </lineage>
</organism>
<dbReference type="InterPro" id="IPR051532">
    <property type="entry name" value="Ester_Hydrolysis_Enzymes"/>
</dbReference>
<dbReference type="Gene3D" id="3.40.50.1110">
    <property type="entry name" value="SGNH hydrolase"/>
    <property type="match status" value="1"/>
</dbReference>
<gene>
    <name evidence="2" type="ORF">VTL71DRAFT_9592</name>
</gene>
<dbReference type="Proteomes" id="UP001595075">
    <property type="component" value="Unassembled WGS sequence"/>
</dbReference>
<dbReference type="SUPFAM" id="SSF52266">
    <property type="entry name" value="SGNH hydrolase"/>
    <property type="match status" value="1"/>
</dbReference>
<sequence length="215" mass="23753">MASPPPPDPPMTKPLSILSFGASLVEGYSRYGMLMTPFSATTKRVLDERLGKEFEVQVATSGVSGQLVTRGFRERMGELYSSPSSDSSPYDWVVFLGGTNDIAYCVAPSKIYAEIRAITAVPLDSGARVLLLTIPECAYKDEANDSRRDELNALIKGDGREGVYTLDLHALVPYHAMPEDEREEIWDDGLHFTPKGYERVGSLVAERIVEIMRES</sequence>
<proteinExistence type="predicted"/>
<keyword evidence="3" id="KW-1185">Reference proteome</keyword>
<evidence type="ECO:0000259" key="1">
    <source>
        <dbReference type="Pfam" id="PF13472"/>
    </source>
</evidence>
<dbReference type="EMBL" id="JAZHXI010000023">
    <property type="protein sequence ID" value="KAL2060197.1"/>
    <property type="molecule type" value="Genomic_DNA"/>
</dbReference>
<accession>A0ABR4BS41</accession>
<dbReference type="Pfam" id="PF13472">
    <property type="entry name" value="Lipase_GDSL_2"/>
    <property type="match status" value="1"/>
</dbReference>
<comment type="caution">
    <text evidence="2">The sequence shown here is derived from an EMBL/GenBank/DDBJ whole genome shotgun (WGS) entry which is preliminary data.</text>
</comment>
<reference evidence="2 3" key="1">
    <citation type="journal article" date="2024" name="Commun. Biol.">
        <title>Comparative genomic analysis of thermophilic fungi reveals convergent evolutionary adaptations and gene losses.</title>
        <authorList>
            <person name="Steindorff A.S."/>
            <person name="Aguilar-Pontes M.V."/>
            <person name="Robinson A.J."/>
            <person name="Andreopoulos B."/>
            <person name="LaButti K."/>
            <person name="Kuo A."/>
            <person name="Mondo S."/>
            <person name="Riley R."/>
            <person name="Otillar R."/>
            <person name="Haridas S."/>
            <person name="Lipzen A."/>
            <person name="Grimwood J."/>
            <person name="Schmutz J."/>
            <person name="Clum A."/>
            <person name="Reid I.D."/>
            <person name="Moisan M.C."/>
            <person name="Butler G."/>
            <person name="Nguyen T.T.M."/>
            <person name="Dewar K."/>
            <person name="Conant G."/>
            <person name="Drula E."/>
            <person name="Henrissat B."/>
            <person name="Hansel C."/>
            <person name="Singer S."/>
            <person name="Hutchinson M.I."/>
            <person name="de Vries R.P."/>
            <person name="Natvig D.O."/>
            <person name="Powell A.J."/>
            <person name="Tsang A."/>
            <person name="Grigoriev I.V."/>
        </authorList>
    </citation>
    <scope>NUCLEOTIDE SEQUENCE [LARGE SCALE GENOMIC DNA]</scope>
    <source>
        <strain evidence="2 3">CBS 494.80</strain>
    </source>
</reference>
<dbReference type="InterPro" id="IPR013830">
    <property type="entry name" value="SGNH_hydro"/>
</dbReference>
<protein>
    <recommendedName>
        <fullName evidence="1">SGNH hydrolase-type esterase domain-containing protein</fullName>
    </recommendedName>
</protein>
<dbReference type="InterPro" id="IPR036514">
    <property type="entry name" value="SGNH_hydro_sf"/>
</dbReference>
<dbReference type="PANTHER" id="PTHR30383">
    <property type="entry name" value="THIOESTERASE 1/PROTEASE 1/LYSOPHOSPHOLIPASE L1"/>
    <property type="match status" value="1"/>
</dbReference>
<evidence type="ECO:0000313" key="2">
    <source>
        <dbReference type="EMBL" id="KAL2060197.1"/>
    </source>
</evidence>
<dbReference type="CDD" id="cd00229">
    <property type="entry name" value="SGNH_hydrolase"/>
    <property type="match status" value="1"/>
</dbReference>
<dbReference type="PANTHER" id="PTHR30383:SF19">
    <property type="entry name" value="FIBRONECTIN TYPE-III DOMAIN-CONTAINING PROTEIN"/>
    <property type="match status" value="1"/>
</dbReference>